<gene>
    <name evidence="1" type="ORF">WG66_5126</name>
</gene>
<evidence type="ECO:0000313" key="2">
    <source>
        <dbReference type="Proteomes" id="UP000054988"/>
    </source>
</evidence>
<dbReference type="AlphaFoldDB" id="A0A0W0G139"/>
<evidence type="ECO:0000313" key="1">
    <source>
        <dbReference type="EMBL" id="KTB42297.1"/>
    </source>
</evidence>
<reference evidence="1 2" key="1">
    <citation type="submission" date="2015-12" db="EMBL/GenBank/DDBJ databases">
        <title>Draft genome sequence of Moniliophthora roreri, the causal agent of frosty pod rot of cacao.</title>
        <authorList>
            <person name="Aime M.C."/>
            <person name="Diaz-Valderrama J.R."/>
            <person name="Kijpornyongpan T."/>
            <person name="Phillips-Mora W."/>
        </authorList>
    </citation>
    <scope>NUCLEOTIDE SEQUENCE [LARGE SCALE GENOMIC DNA]</scope>
    <source>
        <strain evidence="1 2">MCA 2952</strain>
    </source>
</reference>
<accession>A0A0W0G139</accession>
<proteinExistence type="predicted"/>
<dbReference type="Proteomes" id="UP000054988">
    <property type="component" value="Unassembled WGS sequence"/>
</dbReference>
<comment type="caution">
    <text evidence="1">The sequence shown here is derived from an EMBL/GenBank/DDBJ whole genome shotgun (WGS) entry which is preliminary data.</text>
</comment>
<sequence length="132" mass="14903">MTLHKLRIPFSTGTLHINLNQPVRHVNHPSDTHSLNHGNVIQYLGHLYIWDEHSVPEDVVVNWQMEGDPLCDAALIHLLSNNSPSGLDMLHKLQNFVAKLDAHDNASAASTFWKAITKVPPVDIWVSDEQFE</sequence>
<dbReference type="EMBL" id="LATX01001356">
    <property type="protein sequence ID" value="KTB42297.1"/>
    <property type="molecule type" value="Genomic_DNA"/>
</dbReference>
<organism evidence="1 2">
    <name type="scientific">Moniliophthora roreri</name>
    <name type="common">Frosty pod rot fungus</name>
    <name type="synonym">Monilia roreri</name>
    <dbReference type="NCBI Taxonomy" id="221103"/>
    <lineage>
        <taxon>Eukaryota</taxon>
        <taxon>Fungi</taxon>
        <taxon>Dikarya</taxon>
        <taxon>Basidiomycota</taxon>
        <taxon>Agaricomycotina</taxon>
        <taxon>Agaricomycetes</taxon>
        <taxon>Agaricomycetidae</taxon>
        <taxon>Agaricales</taxon>
        <taxon>Marasmiineae</taxon>
        <taxon>Marasmiaceae</taxon>
        <taxon>Moniliophthora</taxon>
    </lineage>
</organism>
<protein>
    <submittedName>
        <fullName evidence="1">Uncharacterized protein</fullName>
    </submittedName>
</protein>
<name>A0A0W0G139_MONRR</name>